<sequence length="53" mass="6701">MYRRHTYLIHYSSGHFLHCQHNIYMQYSIVYHLHAFRRVLRYLKKSLSQVLQY</sequence>
<protein>
    <submittedName>
        <fullName evidence="1">Uncharacterized protein</fullName>
    </submittedName>
</protein>
<gene>
    <name evidence="1" type="ORF">M6B38_211260</name>
</gene>
<keyword evidence="2" id="KW-1185">Reference proteome</keyword>
<proteinExistence type="predicted"/>
<dbReference type="Proteomes" id="UP001140949">
    <property type="component" value="Unassembled WGS sequence"/>
</dbReference>
<reference evidence="1" key="1">
    <citation type="journal article" date="2023" name="GigaByte">
        <title>Genome assembly of the bearded iris, Iris pallida Lam.</title>
        <authorList>
            <person name="Bruccoleri R.E."/>
            <person name="Oakeley E.J."/>
            <person name="Faust A.M.E."/>
            <person name="Altorfer M."/>
            <person name="Dessus-Babus S."/>
            <person name="Burckhardt D."/>
            <person name="Oertli M."/>
            <person name="Naumann U."/>
            <person name="Petersen F."/>
            <person name="Wong J."/>
        </authorList>
    </citation>
    <scope>NUCLEOTIDE SEQUENCE</scope>
    <source>
        <strain evidence="1">GSM-AAB239-AS_SAM_17_03QT</strain>
    </source>
</reference>
<dbReference type="EMBL" id="JANAVB010040218">
    <property type="protein sequence ID" value="KAJ6798843.1"/>
    <property type="molecule type" value="Genomic_DNA"/>
</dbReference>
<evidence type="ECO:0000313" key="2">
    <source>
        <dbReference type="Proteomes" id="UP001140949"/>
    </source>
</evidence>
<name>A0AAX6E4F9_IRIPA</name>
<evidence type="ECO:0000313" key="1">
    <source>
        <dbReference type="EMBL" id="KAJ6798843.1"/>
    </source>
</evidence>
<dbReference type="AlphaFoldDB" id="A0AAX6E4F9"/>
<reference evidence="1" key="2">
    <citation type="submission" date="2023-04" db="EMBL/GenBank/DDBJ databases">
        <authorList>
            <person name="Bruccoleri R.E."/>
            <person name="Oakeley E.J."/>
            <person name="Faust A.-M."/>
            <person name="Dessus-Babus S."/>
            <person name="Altorfer M."/>
            <person name="Burckhardt D."/>
            <person name="Oertli M."/>
            <person name="Naumann U."/>
            <person name="Petersen F."/>
            <person name="Wong J."/>
        </authorList>
    </citation>
    <scope>NUCLEOTIDE SEQUENCE</scope>
    <source>
        <strain evidence="1">GSM-AAB239-AS_SAM_17_03QT</strain>
        <tissue evidence="1">Leaf</tissue>
    </source>
</reference>
<organism evidence="1 2">
    <name type="scientific">Iris pallida</name>
    <name type="common">Sweet iris</name>
    <dbReference type="NCBI Taxonomy" id="29817"/>
    <lineage>
        <taxon>Eukaryota</taxon>
        <taxon>Viridiplantae</taxon>
        <taxon>Streptophyta</taxon>
        <taxon>Embryophyta</taxon>
        <taxon>Tracheophyta</taxon>
        <taxon>Spermatophyta</taxon>
        <taxon>Magnoliopsida</taxon>
        <taxon>Liliopsida</taxon>
        <taxon>Asparagales</taxon>
        <taxon>Iridaceae</taxon>
        <taxon>Iridoideae</taxon>
        <taxon>Irideae</taxon>
        <taxon>Iris</taxon>
    </lineage>
</organism>
<comment type="caution">
    <text evidence="1">The sequence shown here is derived from an EMBL/GenBank/DDBJ whole genome shotgun (WGS) entry which is preliminary data.</text>
</comment>
<accession>A0AAX6E4F9</accession>